<evidence type="ECO:0000313" key="1">
    <source>
        <dbReference type="EMBL" id="WAL59404.1"/>
    </source>
</evidence>
<dbReference type="EMBL" id="CP113797">
    <property type="protein sequence ID" value="WAL59404.1"/>
    <property type="molecule type" value="Genomic_DNA"/>
</dbReference>
<reference evidence="1" key="1">
    <citation type="submission" date="2022-12" db="EMBL/GenBank/DDBJ databases">
        <title>Polyphasic identification of a Novel Hot-Spring Cyanobacterium Ocullathermofonsia sinensis gen nov. sp. nov. and Genomic Insights on its Adaptations to the Thermal Habitat.</title>
        <authorList>
            <person name="Daroch M."/>
            <person name="Tang J."/>
            <person name="Jiang Y."/>
        </authorList>
    </citation>
    <scope>NUCLEOTIDE SEQUENCE</scope>
    <source>
        <strain evidence="1">PKUAC-SCTA174</strain>
    </source>
</reference>
<dbReference type="KEGG" id="tsin:OXH18_19850"/>
<organism evidence="1 2">
    <name type="scientific">Thermocoleostomius sinensis A174</name>
    <dbReference type="NCBI Taxonomy" id="2016057"/>
    <lineage>
        <taxon>Bacteria</taxon>
        <taxon>Bacillati</taxon>
        <taxon>Cyanobacteriota</taxon>
        <taxon>Cyanophyceae</taxon>
        <taxon>Oculatellales</taxon>
        <taxon>Oculatellaceae</taxon>
        <taxon>Thermocoleostomius</taxon>
    </lineage>
</organism>
<dbReference type="InterPro" id="IPR006521">
    <property type="entry name" value="Tail_protein_I"/>
</dbReference>
<proteinExistence type="predicted"/>
<protein>
    <submittedName>
        <fullName evidence="1">Phage tail protein</fullName>
    </submittedName>
</protein>
<evidence type="ECO:0000313" key="2">
    <source>
        <dbReference type="Proteomes" id="UP001163152"/>
    </source>
</evidence>
<gene>
    <name evidence="1" type="ORF">OXH18_19850</name>
</gene>
<dbReference type="Pfam" id="PF09684">
    <property type="entry name" value="Tail_P2_I"/>
    <property type="match status" value="1"/>
</dbReference>
<dbReference type="AlphaFoldDB" id="A0A9E9C6M5"/>
<sequence length="387" mass="44415">MTQATFRAPQIASPQPKINMSVISMQLPEWSDMYESQQLYKAENVTALERPSLILYPGEPAELLVEVKNEDEDGLVWELQVQGNFPQHGDFLSPTNWCNYSKPLLETSNSPKSVEANQPDRVLEPTRSIQQVIRFQLPADFFEAAFATSQIIQPFKLDYQVQIRLLAKMQWSDTSLELMKQQEIELYARPRSSYQNFLPAIYRAHDFTKRFLSIFEQAFDPVVQTIDTLWAYLNPLTAPEALLPFLAQWVACPIDPRWSLEQQRRLIHDAIPLYRWRGTRKGLQAYLHLYTGLDNNQIEIRDDTQHGLVLGQSSPKLVLGQSSTGLNTVLGPNTVLGGGRPYHFIVQLRLKHGQHLDRNLIEEIIDREKPAFSTYDLTIHKPTEAAD</sequence>
<dbReference type="NCBIfam" id="TIGR02242">
    <property type="entry name" value="tail_TIGR02242"/>
    <property type="match status" value="1"/>
</dbReference>
<name>A0A9E9C6M5_9CYAN</name>
<keyword evidence="2" id="KW-1185">Reference proteome</keyword>
<dbReference type="Proteomes" id="UP001163152">
    <property type="component" value="Chromosome"/>
</dbReference>
<accession>A0A9E9C6M5</accession>
<dbReference type="RefSeq" id="WP_268609199.1">
    <property type="nucleotide sequence ID" value="NZ_CP113797.1"/>
</dbReference>
<dbReference type="InterPro" id="IPR011748">
    <property type="entry name" value="Unchr_phage_tail-like"/>
</dbReference>